<dbReference type="InterPro" id="IPR008978">
    <property type="entry name" value="HSP20-like_chaperone"/>
</dbReference>
<dbReference type="Gene3D" id="2.60.40.790">
    <property type="match status" value="1"/>
</dbReference>
<evidence type="ECO:0000256" key="9">
    <source>
        <dbReference type="ARBA" id="ARBA00023069"/>
    </source>
</evidence>
<reference evidence="14" key="1">
    <citation type="journal article" date="2013" name="Nat. Genet.">
        <title>The duck genome and transcriptome provide insight into an avian influenza virus reservoir species.</title>
        <authorList>
            <person name="Huang Y."/>
            <person name="Li Y."/>
            <person name="Burt D.W."/>
            <person name="Chen H."/>
            <person name="Zhang Y."/>
            <person name="Qian W."/>
            <person name="Kim H."/>
            <person name="Gan S."/>
            <person name="Zhao Y."/>
            <person name="Li J."/>
            <person name="Yi K."/>
            <person name="Feng H."/>
            <person name="Zhu P."/>
            <person name="Li B."/>
            <person name="Liu Q."/>
            <person name="Fairley S."/>
            <person name="Magor K.E."/>
            <person name="Du Z."/>
            <person name="Hu X."/>
            <person name="Goodman L."/>
            <person name="Tafer H."/>
            <person name="Vignal A."/>
            <person name="Lee T."/>
            <person name="Kim K.W."/>
            <person name="Sheng Z."/>
            <person name="An Y."/>
            <person name="Searle S."/>
            <person name="Herrero J."/>
            <person name="Groenen M.A."/>
            <person name="Crooijmans R.P."/>
            <person name="Faraut T."/>
            <person name="Cai Q."/>
            <person name="Webster R.G."/>
            <person name="Aldridge J.R."/>
            <person name="Warren W.C."/>
            <person name="Bartschat S."/>
            <person name="Kehr S."/>
            <person name="Marz M."/>
            <person name="Stadler P.F."/>
            <person name="Smith J."/>
            <person name="Kraus R.H."/>
            <person name="Zhao Y."/>
            <person name="Ren L."/>
            <person name="Fei J."/>
            <person name="Morisson M."/>
            <person name="Kaiser P."/>
            <person name="Griffin D.K."/>
            <person name="Rao M."/>
            <person name="Pitel F."/>
            <person name="Wang J."/>
            <person name="Li N."/>
        </authorList>
    </citation>
    <scope>NUCLEOTIDE SEQUENCE [LARGE SCALE GENOMIC DNA]</scope>
</reference>
<evidence type="ECO:0000256" key="8">
    <source>
        <dbReference type="ARBA" id="ARBA00022871"/>
    </source>
</evidence>
<dbReference type="AlphaFoldDB" id="R0LQC7"/>
<dbReference type="Proteomes" id="UP000296049">
    <property type="component" value="Unassembled WGS sequence"/>
</dbReference>
<dbReference type="GO" id="GO:0031514">
    <property type="term" value="C:motile cilium"/>
    <property type="evidence" value="ECO:0007669"/>
    <property type="project" value="UniProtKB-SubCell"/>
</dbReference>
<sequence length="103" mass="11880">SIQRRSNRLPCASRDRNVLAVMDMKGFDPEEVSVKVKDRKVQVLAEHEEAHTSARGREYNYKNVRKEISLPPGVREDEVTYSVGSNRIMKIETAHKHCPCLMR</sequence>
<feature type="non-terminal residue" evidence="13">
    <location>
        <position position="103"/>
    </location>
</feature>
<evidence type="ECO:0000256" key="10">
    <source>
        <dbReference type="PROSITE-ProRule" id="PRU00285"/>
    </source>
</evidence>
<evidence type="ECO:0000313" key="14">
    <source>
        <dbReference type="Proteomes" id="UP000296049"/>
    </source>
</evidence>
<keyword evidence="9" id="KW-0966">Cell projection</keyword>
<evidence type="ECO:0000256" key="6">
    <source>
        <dbReference type="ARBA" id="ARBA00022782"/>
    </source>
</evidence>
<dbReference type="GO" id="GO:0005813">
    <property type="term" value="C:centrosome"/>
    <property type="evidence" value="ECO:0007669"/>
    <property type="project" value="UniProtKB-SubCell"/>
</dbReference>
<name>R0LQC7_ANAPL</name>
<dbReference type="Pfam" id="PF00011">
    <property type="entry name" value="HSP20"/>
    <property type="match status" value="1"/>
</dbReference>
<feature type="non-terminal residue" evidence="13">
    <location>
        <position position="1"/>
    </location>
</feature>
<comment type="subcellular location">
    <subcellularLocation>
        <location evidence="2">Cell projection</location>
        <location evidence="2">Cilium</location>
        <location evidence="2">Flagellum</location>
    </subcellularLocation>
    <subcellularLocation>
        <location evidence="3">Cytoplasm</location>
        <location evidence="3">Cytoskeleton</location>
        <location evidence="3">Microtubule organizing center</location>
        <location evidence="3">Centrosome</location>
    </subcellularLocation>
</comment>
<dbReference type="InterPro" id="IPR002068">
    <property type="entry name" value="A-crystallin/Hsp20_dom"/>
</dbReference>
<dbReference type="PANTHER" id="PTHR17125:SF2">
    <property type="entry name" value="OUTER DENSE FIBER PROTEIN 1"/>
    <property type="match status" value="1"/>
</dbReference>
<keyword evidence="14" id="KW-1185">Reference proteome</keyword>
<accession>R0LQC7</accession>
<evidence type="ECO:0000256" key="4">
    <source>
        <dbReference type="ARBA" id="ARBA00019020"/>
    </source>
</evidence>
<dbReference type="PROSITE" id="PS01031">
    <property type="entry name" value="SHSP"/>
    <property type="match status" value="1"/>
</dbReference>
<keyword evidence="8" id="KW-0744">Spermatogenesis</keyword>
<dbReference type="GO" id="GO:0007283">
    <property type="term" value="P:spermatogenesis"/>
    <property type="evidence" value="ECO:0007669"/>
    <property type="project" value="UniProtKB-KW"/>
</dbReference>
<evidence type="ECO:0000256" key="5">
    <source>
        <dbReference type="ARBA" id="ARBA00022473"/>
    </source>
</evidence>
<comment type="similarity">
    <text evidence="10 11">Belongs to the small heat shock protein (HSP20) family.</text>
</comment>
<dbReference type="EMBL" id="KB742485">
    <property type="protein sequence ID" value="EOB07904.1"/>
    <property type="molecule type" value="Genomic_DNA"/>
</dbReference>
<evidence type="ECO:0000256" key="2">
    <source>
        <dbReference type="ARBA" id="ARBA00004230"/>
    </source>
</evidence>
<dbReference type="GO" id="GO:0030154">
    <property type="term" value="P:cell differentiation"/>
    <property type="evidence" value="ECO:0007669"/>
    <property type="project" value="UniProtKB-KW"/>
</dbReference>
<proteinExistence type="inferred from homology"/>
<gene>
    <name evidence="13" type="ORF">Anapl_08637</name>
</gene>
<protein>
    <recommendedName>
        <fullName evidence="4">Outer dense fiber protein 1</fullName>
    </recommendedName>
</protein>
<evidence type="ECO:0000256" key="1">
    <source>
        <dbReference type="ARBA" id="ARBA00001979"/>
    </source>
</evidence>
<dbReference type="GO" id="GO:0099513">
    <property type="term" value="C:polymeric cytoskeletal fiber"/>
    <property type="evidence" value="ECO:0007669"/>
    <property type="project" value="InterPro"/>
</dbReference>
<dbReference type="PANTHER" id="PTHR17125">
    <property type="entry name" value="OUTER DENSE FIBER PROTEIN 1"/>
    <property type="match status" value="1"/>
</dbReference>
<dbReference type="InterPro" id="IPR037389">
    <property type="entry name" value="ODFP"/>
</dbReference>
<dbReference type="SUPFAM" id="SSF49764">
    <property type="entry name" value="HSP20-like chaperones"/>
    <property type="match status" value="1"/>
</dbReference>
<keyword evidence="7" id="KW-0282">Flagellum</keyword>
<organism evidence="13 14">
    <name type="scientific">Anas platyrhynchos</name>
    <name type="common">Mallard</name>
    <name type="synonym">Anas boschas</name>
    <dbReference type="NCBI Taxonomy" id="8839"/>
    <lineage>
        <taxon>Eukaryota</taxon>
        <taxon>Metazoa</taxon>
        <taxon>Chordata</taxon>
        <taxon>Craniata</taxon>
        <taxon>Vertebrata</taxon>
        <taxon>Euteleostomi</taxon>
        <taxon>Archelosauria</taxon>
        <taxon>Archosauria</taxon>
        <taxon>Dinosauria</taxon>
        <taxon>Saurischia</taxon>
        <taxon>Theropoda</taxon>
        <taxon>Coelurosauria</taxon>
        <taxon>Aves</taxon>
        <taxon>Neognathae</taxon>
        <taxon>Galloanserae</taxon>
        <taxon>Anseriformes</taxon>
        <taxon>Anatidae</taxon>
        <taxon>Anatinae</taxon>
        <taxon>Anas</taxon>
    </lineage>
</organism>
<evidence type="ECO:0000256" key="7">
    <source>
        <dbReference type="ARBA" id="ARBA00022846"/>
    </source>
</evidence>
<keyword evidence="6" id="KW-0221">Differentiation</keyword>
<comment type="function">
    <text evidence="1">Component of the outer dense fibers (ODF) of spermatozoa. ODF are filamentous structures located on the outside of the axoneme in the midpiece and principal piece of the mammalian sperm tail and may help to maintain the passive elastic structures and elastic recoil of the sperm tail.</text>
</comment>
<evidence type="ECO:0000256" key="11">
    <source>
        <dbReference type="RuleBase" id="RU003616"/>
    </source>
</evidence>
<evidence type="ECO:0000259" key="12">
    <source>
        <dbReference type="PROSITE" id="PS01031"/>
    </source>
</evidence>
<keyword evidence="9" id="KW-0969">Cilium</keyword>
<feature type="domain" description="SHSP" evidence="12">
    <location>
        <begin position="1"/>
        <end position="103"/>
    </location>
</feature>
<evidence type="ECO:0000256" key="3">
    <source>
        <dbReference type="ARBA" id="ARBA00004300"/>
    </source>
</evidence>
<evidence type="ECO:0000313" key="13">
    <source>
        <dbReference type="EMBL" id="EOB07904.1"/>
    </source>
</evidence>
<keyword evidence="5" id="KW-0217">Developmental protein</keyword>